<protein>
    <submittedName>
        <fullName evidence="1">Uncharacterized protein</fullName>
    </submittedName>
</protein>
<dbReference type="AlphaFoldDB" id="A0A1Y0B1J4"/>
<reference evidence="1" key="1">
    <citation type="submission" date="2017-03" db="EMBL/GenBank/DDBJ databases">
        <title>The mitochondrial genome of the carnivorous plant Utricularia reniformis (Lentibulariaceae): structure, comparative analysis and evolutionary landmarks.</title>
        <authorList>
            <person name="Silva S.R."/>
            <person name="Alvarenga D.O."/>
            <person name="Michael T.P."/>
            <person name="Miranda V.F.O."/>
            <person name="Varani A.M."/>
        </authorList>
    </citation>
    <scope>NUCLEOTIDE SEQUENCE</scope>
</reference>
<gene>
    <name evidence="1" type="ORF">AEK19_MT1105</name>
</gene>
<dbReference type="EMBL" id="KY774314">
    <property type="protein sequence ID" value="ART31325.1"/>
    <property type="molecule type" value="Genomic_DNA"/>
</dbReference>
<evidence type="ECO:0000313" key="1">
    <source>
        <dbReference type="EMBL" id="ART31325.1"/>
    </source>
</evidence>
<accession>A0A1Y0B1J4</accession>
<organism evidence="1">
    <name type="scientific">Utricularia reniformis</name>
    <dbReference type="NCBI Taxonomy" id="192314"/>
    <lineage>
        <taxon>Eukaryota</taxon>
        <taxon>Viridiplantae</taxon>
        <taxon>Streptophyta</taxon>
        <taxon>Embryophyta</taxon>
        <taxon>Tracheophyta</taxon>
        <taxon>Spermatophyta</taxon>
        <taxon>Magnoliopsida</taxon>
        <taxon>eudicotyledons</taxon>
        <taxon>Gunneridae</taxon>
        <taxon>Pentapetalae</taxon>
        <taxon>asterids</taxon>
        <taxon>lamiids</taxon>
        <taxon>Lamiales</taxon>
        <taxon>Lentibulariaceae</taxon>
        <taxon>Utricularia</taxon>
    </lineage>
</organism>
<sequence>MGPYPKDRDRANASVILDDEALFTLPSKFSCCNTVTV</sequence>
<keyword evidence="1" id="KW-0496">Mitochondrion</keyword>
<proteinExistence type="predicted"/>
<name>A0A1Y0B1J4_9LAMI</name>
<geneLocation type="mitochondrion" evidence="1"/>